<sequence length="86" mass="9508">MVLPVSVAQAVQKKIKASLAILLISSKTYTKEMFSPIVIVRGGARGWAGGAAAPPAMLNFFREIRWRRKKRKKERKKRRGGGKGGD</sequence>
<name>A0A0A9G0J2_ARUDO</name>
<accession>A0A0A9G0J2</accession>
<proteinExistence type="predicted"/>
<organism evidence="1">
    <name type="scientific">Arundo donax</name>
    <name type="common">Giant reed</name>
    <name type="synonym">Donax arundinaceus</name>
    <dbReference type="NCBI Taxonomy" id="35708"/>
    <lineage>
        <taxon>Eukaryota</taxon>
        <taxon>Viridiplantae</taxon>
        <taxon>Streptophyta</taxon>
        <taxon>Embryophyta</taxon>
        <taxon>Tracheophyta</taxon>
        <taxon>Spermatophyta</taxon>
        <taxon>Magnoliopsida</taxon>
        <taxon>Liliopsida</taxon>
        <taxon>Poales</taxon>
        <taxon>Poaceae</taxon>
        <taxon>PACMAD clade</taxon>
        <taxon>Arundinoideae</taxon>
        <taxon>Arundineae</taxon>
        <taxon>Arundo</taxon>
    </lineage>
</organism>
<reference evidence="1" key="2">
    <citation type="journal article" date="2015" name="Data Brief">
        <title>Shoot transcriptome of the giant reed, Arundo donax.</title>
        <authorList>
            <person name="Barrero R.A."/>
            <person name="Guerrero F.D."/>
            <person name="Moolhuijzen P."/>
            <person name="Goolsby J.A."/>
            <person name="Tidwell J."/>
            <person name="Bellgard S.E."/>
            <person name="Bellgard M.I."/>
        </authorList>
    </citation>
    <scope>NUCLEOTIDE SEQUENCE</scope>
    <source>
        <tissue evidence="1">Shoot tissue taken approximately 20 cm above the soil surface</tissue>
    </source>
</reference>
<evidence type="ECO:0000313" key="1">
    <source>
        <dbReference type="EMBL" id="JAE14118.1"/>
    </source>
</evidence>
<reference evidence="1" key="1">
    <citation type="submission" date="2014-09" db="EMBL/GenBank/DDBJ databases">
        <authorList>
            <person name="Magalhaes I.L.F."/>
            <person name="Oliveira U."/>
            <person name="Santos F.R."/>
            <person name="Vidigal T.H.D.A."/>
            <person name="Brescovit A.D."/>
            <person name="Santos A.J."/>
        </authorList>
    </citation>
    <scope>NUCLEOTIDE SEQUENCE</scope>
    <source>
        <tissue evidence="1">Shoot tissue taken approximately 20 cm above the soil surface</tissue>
    </source>
</reference>
<protein>
    <submittedName>
        <fullName evidence="1">Uncharacterized protein</fullName>
    </submittedName>
</protein>
<dbReference type="AlphaFoldDB" id="A0A0A9G0J2"/>
<dbReference type="EMBL" id="GBRH01183778">
    <property type="protein sequence ID" value="JAE14118.1"/>
    <property type="molecule type" value="Transcribed_RNA"/>
</dbReference>